<reference evidence="2 3" key="1">
    <citation type="submission" date="2020-05" db="EMBL/GenBank/DDBJ databases">
        <title>Strain PA2F3 complete genome.</title>
        <authorList>
            <person name="Kim Y.-S."/>
            <person name="Kim S.-J."/>
            <person name="Jung H.-k."/>
            <person name="Kim S.-E."/>
            <person name="Kim K.-H."/>
        </authorList>
    </citation>
    <scope>NUCLEOTIDE SEQUENCE [LARGE SCALE GENOMIC DNA]</scope>
    <source>
        <strain evidence="2 3">PA2F3</strain>
    </source>
</reference>
<evidence type="ECO:0000313" key="2">
    <source>
        <dbReference type="EMBL" id="QKJ21014.1"/>
    </source>
</evidence>
<dbReference type="Gene3D" id="3.90.79.10">
    <property type="entry name" value="Nucleoside Triphosphate Pyrophosphohydrolase"/>
    <property type="match status" value="1"/>
</dbReference>
<name>A0A7D4PXI5_9MICO</name>
<sequence>MSLALAAAVLEPAQADRYRAFLDEAGEAALHRDGGREHVTASCFVFSPGFDRVLLCLHRKGGFWVQFGGHLESIDAALADAALREAREESGVEAIALLSTQPVDLDRHELSAGFGWCAAHWDVGFAAVVAPDAVPTASDESDDVAWFDVDAVPAAVPTGFVVRLRNVLDLVRRLG</sequence>
<proteinExistence type="predicted"/>
<organism evidence="2 3">
    <name type="scientific">Microbacterium hominis</name>
    <dbReference type="NCBI Taxonomy" id="162426"/>
    <lineage>
        <taxon>Bacteria</taxon>
        <taxon>Bacillati</taxon>
        <taxon>Actinomycetota</taxon>
        <taxon>Actinomycetes</taxon>
        <taxon>Micrococcales</taxon>
        <taxon>Microbacteriaceae</taxon>
        <taxon>Microbacterium</taxon>
    </lineage>
</organism>
<evidence type="ECO:0000259" key="1">
    <source>
        <dbReference type="PROSITE" id="PS51462"/>
    </source>
</evidence>
<dbReference type="EMBL" id="CP054038">
    <property type="protein sequence ID" value="QKJ21014.1"/>
    <property type="molecule type" value="Genomic_DNA"/>
</dbReference>
<dbReference type="SUPFAM" id="SSF55811">
    <property type="entry name" value="Nudix"/>
    <property type="match status" value="1"/>
</dbReference>
<accession>A0A7D4PXI5</accession>
<dbReference type="Pfam" id="PF00293">
    <property type="entry name" value="NUDIX"/>
    <property type="match status" value="1"/>
</dbReference>
<dbReference type="PROSITE" id="PS51462">
    <property type="entry name" value="NUDIX"/>
    <property type="match status" value="1"/>
</dbReference>
<dbReference type="PANTHER" id="PTHR43222">
    <property type="entry name" value="NUDIX HYDROLASE 23"/>
    <property type="match status" value="1"/>
</dbReference>
<evidence type="ECO:0000313" key="3">
    <source>
        <dbReference type="Proteomes" id="UP000502498"/>
    </source>
</evidence>
<dbReference type="PANTHER" id="PTHR43222:SF2">
    <property type="entry name" value="NUDIX HYDROLASE 23, CHLOROPLASTIC"/>
    <property type="match status" value="1"/>
</dbReference>
<dbReference type="AlphaFoldDB" id="A0A7D4PXI5"/>
<protein>
    <submittedName>
        <fullName evidence="2">NUDIX domain-containing protein</fullName>
    </submittedName>
</protein>
<dbReference type="Proteomes" id="UP000502498">
    <property type="component" value="Chromosome"/>
</dbReference>
<dbReference type="InterPro" id="IPR000086">
    <property type="entry name" value="NUDIX_hydrolase_dom"/>
</dbReference>
<feature type="domain" description="Nudix hydrolase" evidence="1">
    <location>
        <begin position="36"/>
        <end position="169"/>
    </location>
</feature>
<gene>
    <name evidence="2" type="ORF">HQM25_01110</name>
</gene>
<dbReference type="CDD" id="cd03674">
    <property type="entry name" value="NUDIX_Hydrolase"/>
    <property type="match status" value="1"/>
</dbReference>
<dbReference type="InterPro" id="IPR015797">
    <property type="entry name" value="NUDIX_hydrolase-like_dom_sf"/>
</dbReference>